<organism evidence="6 7">
    <name type="scientific">Cryptosporangium minutisporangium</name>
    <dbReference type="NCBI Taxonomy" id="113569"/>
    <lineage>
        <taxon>Bacteria</taxon>
        <taxon>Bacillati</taxon>
        <taxon>Actinomycetota</taxon>
        <taxon>Actinomycetes</taxon>
        <taxon>Cryptosporangiales</taxon>
        <taxon>Cryptosporangiaceae</taxon>
        <taxon>Cryptosporangium</taxon>
    </lineage>
</organism>
<dbReference type="InterPro" id="IPR036388">
    <property type="entry name" value="WH-like_DNA-bd_sf"/>
</dbReference>
<dbReference type="SUPFAM" id="SSF46785">
    <property type="entry name" value="Winged helix' DNA-binding domain"/>
    <property type="match status" value="1"/>
</dbReference>
<dbReference type="InterPro" id="IPR016461">
    <property type="entry name" value="COMT-like"/>
</dbReference>
<dbReference type="SUPFAM" id="SSF53335">
    <property type="entry name" value="S-adenosyl-L-methionine-dependent methyltransferases"/>
    <property type="match status" value="1"/>
</dbReference>
<dbReference type="Proteomes" id="UP001501676">
    <property type="component" value="Unassembled WGS sequence"/>
</dbReference>
<evidence type="ECO:0000256" key="2">
    <source>
        <dbReference type="ARBA" id="ARBA00022679"/>
    </source>
</evidence>
<dbReference type="PANTHER" id="PTHR43712">
    <property type="entry name" value="PUTATIVE (AFU_ORTHOLOGUE AFUA_4G14580)-RELATED"/>
    <property type="match status" value="1"/>
</dbReference>
<keyword evidence="1" id="KW-0489">Methyltransferase</keyword>
<dbReference type="CDD" id="cd02440">
    <property type="entry name" value="AdoMet_MTases"/>
    <property type="match status" value="1"/>
</dbReference>
<protein>
    <recommendedName>
        <fullName evidence="8">Methyltransferase domain-containing protein</fullName>
    </recommendedName>
</protein>
<dbReference type="PANTHER" id="PTHR43712:SF2">
    <property type="entry name" value="O-METHYLTRANSFERASE CICE"/>
    <property type="match status" value="1"/>
</dbReference>
<dbReference type="Gene3D" id="3.40.50.150">
    <property type="entry name" value="Vaccinia Virus protein VP39"/>
    <property type="match status" value="1"/>
</dbReference>
<evidence type="ECO:0000313" key="7">
    <source>
        <dbReference type="Proteomes" id="UP001501676"/>
    </source>
</evidence>
<keyword evidence="3" id="KW-0949">S-adenosyl-L-methionine</keyword>
<dbReference type="EMBL" id="BAAAYN010000003">
    <property type="protein sequence ID" value="GAA3382486.1"/>
    <property type="molecule type" value="Genomic_DNA"/>
</dbReference>
<keyword evidence="7" id="KW-1185">Reference proteome</keyword>
<evidence type="ECO:0000256" key="1">
    <source>
        <dbReference type="ARBA" id="ARBA00022603"/>
    </source>
</evidence>
<evidence type="ECO:0000259" key="4">
    <source>
        <dbReference type="Pfam" id="PF00891"/>
    </source>
</evidence>
<comment type="caution">
    <text evidence="6">The sequence shown here is derived from an EMBL/GenBank/DDBJ whole genome shotgun (WGS) entry which is preliminary data.</text>
</comment>
<feature type="domain" description="O-methyltransferase C-terminal" evidence="4">
    <location>
        <begin position="169"/>
        <end position="293"/>
    </location>
</feature>
<evidence type="ECO:0000313" key="6">
    <source>
        <dbReference type="EMBL" id="GAA3382486.1"/>
    </source>
</evidence>
<evidence type="ECO:0000256" key="3">
    <source>
        <dbReference type="ARBA" id="ARBA00022691"/>
    </source>
</evidence>
<dbReference type="Pfam" id="PF00891">
    <property type="entry name" value="Methyltransf_2"/>
    <property type="match status" value="1"/>
</dbReference>
<dbReference type="InterPro" id="IPR036390">
    <property type="entry name" value="WH_DNA-bd_sf"/>
</dbReference>
<dbReference type="InterPro" id="IPR001077">
    <property type="entry name" value="COMT_C"/>
</dbReference>
<dbReference type="Gene3D" id="1.10.10.10">
    <property type="entry name" value="Winged helix-like DNA-binding domain superfamily/Winged helix DNA-binding domain"/>
    <property type="match status" value="1"/>
</dbReference>
<gene>
    <name evidence="6" type="ORF">GCM10020369_04520</name>
</gene>
<sequence>MTERSREVQQAESGPAPVWDVINGFAAYWALHAAIDLGLFAQLADGPATGTELADALGVHDPADLTLLAQLLAAKGLLETDGERWRNSVVSERFLVPSSPQTMVELVRHSPGPQVGWPALAATLRKGRPARQVSDALNALYPELVAATAATQAAVASGVATELRTSGRWDGTGLIVDLGCGSGAWLHRLLEAAPHAKALGVDLPHVLPAARDRLAGRDVTLVGGDYLDVDLPPRGASVVILAHVLRAESAPRAEALVGRALDLLAEDGVLLVADYFRPPDGAPTDTYASAAHDLTLALTMRASTLGRGLSEPTLAAWCAVRGAGTSAVVEPVPRQRVHLITLSEVPDDRS</sequence>
<dbReference type="PROSITE" id="PS51683">
    <property type="entry name" value="SAM_OMT_II"/>
    <property type="match status" value="1"/>
</dbReference>
<dbReference type="InterPro" id="IPR012967">
    <property type="entry name" value="COMT_dimerisation"/>
</dbReference>
<reference evidence="7" key="1">
    <citation type="journal article" date="2019" name="Int. J. Syst. Evol. Microbiol.">
        <title>The Global Catalogue of Microorganisms (GCM) 10K type strain sequencing project: providing services to taxonomists for standard genome sequencing and annotation.</title>
        <authorList>
            <consortium name="The Broad Institute Genomics Platform"/>
            <consortium name="The Broad Institute Genome Sequencing Center for Infectious Disease"/>
            <person name="Wu L."/>
            <person name="Ma J."/>
        </authorList>
    </citation>
    <scope>NUCLEOTIDE SEQUENCE [LARGE SCALE GENOMIC DNA]</scope>
    <source>
        <strain evidence="7">JCM 9458</strain>
    </source>
</reference>
<dbReference type="InterPro" id="IPR029063">
    <property type="entry name" value="SAM-dependent_MTases_sf"/>
</dbReference>
<accession>A0ABP6SQK4</accession>
<proteinExistence type="predicted"/>
<keyword evidence="2" id="KW-0808">Transferase</keyword>
<dbReference type="Pfam" id="PF08100">
    <property type="entry name" value="Dimerisation"/>
    <property type="match status" value="1"/>
</dbReference>
<name>A0ABP6SQK4_9ACTN</name>
<dbReference type="RefSeq" id="WP_345726240.1">
    <property type="nucleotide sequence ID" value="NZ_BAAAYN010000003.1"/>
</dbReference>
<evidence type="ECO:0008006" key="8">
    <source>
        <dbReference type="Google" id="ProtNLM"/>
    </source>
</evidence>
<feature type="domain" description="O-methyltransferase dimerisation" evidence="5">
    <location>
        <begin position="19"/>
        <end position="96"/>
    </location>
</feature>
<evidence type="ECO:0000259" key="5">
    <source>
        <dbReference type="Pfam" id="PF08100"/>
    </source>
</evidence>